<evidence type="ECO:0000256" key="7">
    <source>
        <dbReference type="ARBA" id="ARBA00022679"/>
    </source>
</evidence>
<reference evidence="13" key="1">
    <citation type="submission" date="2021-04" db="EMBL/GenBank/DDBJ databases">
        <title>Genome based classification of Actinospica acidithermotolerans sp. nov., an actinobacterium isolated from an Indonesian hot spring.</title>
        <authorList>
            <person name="Kusuma A.B."/>
            <person name="Putra K.E."/>
            <person name="Nafisah S."/>
            <person name="Loh J."/>
            <person name="Nouioui I."/>
            <person name="Goodfellow M."/>
        </authorList>
    </citation>
    <scope>NUCLEOTIDE SEQUENCE</scope>
    <source>
        <strain evidence="13">CSCA 57</strain>
    </source>
</reference>
<dbReference type="InterPro" id="IPR027573">
    <property type="entry name" value="Methyltran_FxLD"/>
</dbReference>
<dbReference type="GO" id="GO:0004719">
    <property type="term" value="F:protein-L-isoaspartate (D-aspartate) O-methyltransferase activity"/>
    <property type="evidence" value="ECO:0007669"/>
    <property type="project" value="UniProtKB-EC"/>
</dbReference>
<dbReference type="Proteomes" id="UP000675781">
    <property type="component" value="Unassembled WGS sequence"/>
</dbReference>
<evidence type="ECO:0000256" key="6">
    <source>
        <dbReference type="ARBA" id="ARBA00022603"/>
    </source>
</evidence>
<dbReference type="InterPro" id="IPR000682">
    <property type="entry name" value="PCMT"/>
</dbReference>
<dbReference type="NCBIfam" id="TIGR04364">
    <property type="entry name" value="methyltran_FxLD"/>
    <property type="match status" value="1"/>
</dbReference>
<comment type="similarity">
    <text evidence="2">Belongs to the methyltransferase superfamily. L-isoaspartyl/D-aspartyl protein methyltransferase family.</text>
</comment>
<evidence type="ECO:0000256" key="11">
    <source>
        <dbReference type="ARBA" id="ARBA00031350"/>
    </source>
</evidence>
<dbReference type="SUPFAM" id="SSF53335">
    <property type="entry name" value="S-adenosyl-L-methionine-dependent methyltransferases"/>
    <property type="match status" value="1"/>
</dbReference>
<dbReference type="GO" id="GO:0005737">
    <property type="term" value="C:cytoplasm"/>
    <property type="evidence" value="ECO:0007669"/>
    <property type="project" value="UniProtKB-SubCell"/>
</dbReference>
<dbReference type="PANTHER" id="PTHR11579:SF0">
    <property type="entry name" value="PROTEIN-L-ISOASPARTATE(D-ASPARTATE) O-METHYLTRANSFERASE"/>
    <property type="match status" value="1"/>
</dbReference>
<dbReference type="EC" id="2.1.1.77" evidence="3"/>
<evidence type="ECO:0000313" key="14">
    <source>
        <dbReference type="Proteomes" id="UP000675781"/>
    </source>
</evidence>
<keyword evidence="7" id="KW-0808">Transferase</keyword>
<gene>
    <name evidence="13" type="primary">fxlM</name>
    <name evidence="13" type="ORF">KDL01_05400</name>
</gene>
<evidence type="ECO:0000256" key="1">
    <source>
        <dbReference type="ARBA" id="ARBA00004496"/>
    </source>
</evidence>
<comment type="subcellular location">
    <subcellularLocation>
        <location evidence="1">Cytoplasm</location>
    </subcellularLocation>
</comment>
<dbReference type="Gene3D" id="3.40.50.150">
    <property type="entry name" value="Vaccinia Virus protein VP39"/>
    <property type="match status" value="1"/>
</dbReference>
<comment type="caution">
    <text evidence="13">The sequence shown here is derived from an EMBL/GenBank/DDBJ whole genome shotgun (WGS) entry which is preliminary data.</text>
</comment>
<name>A0A941ERV8_9ACTN</name>
<keyword evidence="8" id="KW-0949">S-adenosyl-L-methionine</keyword>
<keyword evidence="5" id="KW-0963">Cytoplasm</keyword>
<dbReference type="EMBL" id="JAGSOG010000015">
    <property type="protein sequence ID" value="MBR7832684.1"/>
    <property type="molecule type" value="Genomic_DNA"/>
</dbReference>
<feature type="region of interest" description="Disordered" evidence="12">
    <location>
        <begin position="332"/>
        <end position="357"/>
    </location>
</feature>
<dbReference type="RefSeq" id="WP_212527212.1">
    <property type="nucleotide sequence ID" value="NZ_JAGSOG010000015.1"/>
</dbReference>
<evidence type="ECO:0000256" key="5">
    <source>
        <dbReference type="ARBA" id="ARBA00022490"/>
    </source>
</evidence>
<keyword evidence="6 13" id="KW-0489">Methyltransferase</keyword>
<evidence type="ECO:0000256" key="3">
    <source>
        <dbReference type="ARBA" id="ARBA00011890"/>
    </source>
</evidence>
<evidence type="ECO:0000256" key="8">
    <source>
        <dbReference type="ARBA" id="ARBA00022691"/>
    </source>
</evidence>
<keyword evidence="14" id="KW-1185">Reference proteome</keyword>
<protein>
    <recommendedName>
        <fullName evidence="4">Protein-L-isoaspartate O-methyltransferase</fullName>
        <ecNumber evidence="3">2.1.1.77</ecNumber>
    </recommendedName>
    <alternativeName>
        <fullName evidence="11">L-isoaspartyl protein carboxyl methyltransferase</fullName>
    </alternativeName>
    <alternativeName>
        <fullName evidence="9">Protein L-isoaspartyl methyltransferase</fullName>
    </alternativeName>
    <alternativeName>
        <fullName evidence="10">Protein-beta-aspartate methyltransferase</fullName>
    </alternativeName>
</protein>
<organism evidence="13 14">
    <name type="scientific">Actinospica durhamensis</name>
    <dbReference type="NCBI Taxonomy" id="1508375"/>
    <lineage>
        <taxon>Bacteria</taxon>
        <taxon>Bacillati</taxon>
        <taxon>Actinomycetota</taxon>
        <taxon>Actinomycetes</taxon>
        <taxon>Catenulisporales</taxon>
        <taxon>Actinospicaceae</taxon>
        <taxon>Actinospica</taxon>
    </lineage>
</organism>
<dbReference type="PANTHER" id="PTHR11579">
    <property type="entry name" value="PROTEIN-L-ISOASPARTATE O-METHYLTRANSFERASE"/>
    <property type="match status" value="1"/>
</dbReference>
<dbReference type="GO" id="GO:0032259">
    <property type="term" value="P:methylation"/>
    <property type="evidence" value="ECO:0007669"/>
    <property type="project" value="UniProtKB-KW"/>
</dbReference>
<dbReference type="Pfam" id="PF01135">
    <property type="entry name" value="PCMT"/>
    <property type="match status" value="1"/>
</dbReference>
<evidence type="ECO:0000256" key="12">
    <source>
        <dbReference type="SAM" id="MobiDB-lite"/>
    </source>
</evidence>
<evidence type="ECO:0000256" key="9">
    <source>
        <dbReference type="ARBA" id="ARBA00030757"/>
    </source>
</evidence>
<evidence type="ECO:0000313" key="13">
    <source>
        <dbReference type="EMBL" id="MBR7832684.1"/>
    </source>
</evidence>
<accession>A0A941ERV8</accession>
<sequence length="440" mass="45842">MDTPSEPSADALRAAMTTRLRDEGTIRGAAVAAAFRDTPRHLFLPGIGLHQAYADSVVPTKFDAYGKSISAASQPTIVALMLEQLDVRRGQSVLEVGAGTGYNAALLGHLVGRSGRVVTVDVDRDLVEGAAAHLRTAGADNVEAVLGDGALGHPAGAPYDRISVTVGAGDIPPAWAEQLAPRGRLVVPLRLRGDVTLSLALDLAPGGLLYSRSAQGCTFMPLRGIADDADHVIDLTPDGSVSVHLHHEHELEHAADPAELARALDHPTGEIATGVLLEEGDSFAPLDLYLTCALPGGLCRLTASPSADPGLFGGGMAAVSGGSLACVTVFPNQDPDADAEPEADLDADPGLDPGLVRDPGAYLPPGPRPRLARGWEIGVTAFGPHGAKLAETVAGYVQAWNREARGAQPRFTVAQGSARADLTGRFVVDKRYSRIVVDWH</sequence>
<dbReference type="InterPro" id="IPR029063">
    <property type="entry name" value="SAM-dependent_MTases_sf"/>
</dbReference>
<dbReference type="AlphaFoldDB" id="A0A941ERV8"/>
<evidence type="ECO:0000256" key="10">
    <source>
        <dbReference type="ARBA" id="ARBA00031323"/>
    </source>
</evidence>
<proteinExistence type="inferred from homology"/>
<evidence type="ECO:0000256" key="4">
    <source>
        <dbReference type="ARBA" id="ARBA00013346"/>
    </source>
</evidence>
<dbReference type="CDD" id="cd02440">
    <property type="entry name" value="AdoMet_MTases"/>
    <property type="match status" value="1"/>
</dbReference>
<evidence type="ECO:0000256" key="2">
    <source>
        <dbReference type="ARBA" id="ARBA00005369"/>
    </source>
</evidence>
<feature type="compositionally biased region" description="Acidic residues" evidence="12">
    <location>
        <begin position="335"/>
        <end position="349"/>
    </location>
</feature>